<keyword evidence="1" id="KW-0812">Transmembrane</keyword>
<evidence type="ECO:0000313" key="3">
    <source>
        <dbReference type="EMBL" id="CAB4711944.1"/>
    </source>
</evidence>
<dbReference type="InterPro" id="IPR002035">
    <property type="entry name" value="VWF_A"/>
</dbReference>
<dbReference type="CDD" id="cd00198">
    <property type="entry name" value="vWFA"/>
    <property type="match status" value="1"/>
</dbReference>
<dbReference type="EMBL" id="CAFBMF010000048">
    <property type="protein sequence ID" value="CAB4900111.1"/>
    <property type="molecule type" value="Genomic_DNA"/>
</dbReference>
<dbReference type="NCBIfam" id="TIGR02532">
    <property type="entry name" value="IV_pilin_GFxxxE"/>
    <property type="match status" value="1"/>
</dbReference>
<accession>A0A6J6QXM3</accession>
<dbReference type="PROSITE" id="PS00409">
    <property type="entry name" value="PROKAR_NTER_METHYL"/>
    <property type="match status" value="1"/>
</dbReference>
<dbReference type="InterPro" id="IPR012902">
    <property type="entry name" value="N_methyl_site"/>
</dbReference>
<dbReference type="Pfam" id="PF07963">
    <property type="entry name" value="N_methyl"/>
    <property type="match status" value="1"/>
</dbReference>
<keyword evidence="1" id="KW-0472">Membrane</keyword>
<evidence type="ECO:0000313" key="7">
    <source>
        <dbReference type="EMBL" id="CAB4900111.1"/>
    </source>
</evidence>
<dbReference type="Gene3D" id="3.40.50.410">
    <property type="entry name" value="von Willebrand factor, type A domain"/>
    <property type="match status" value="1"/>
</dbReference>
<dbReference type="SUPFAM" id="SSF53300">
    <property type="entry name" value="vWA-like"/>
    <property type="match status" value="1"/>
</dbReference>
<organism evidence="3">
    <name type="scientific">freshwater metagenome</name>
    <dbReference type="NCBI Taxonomy" id="449393"/>
    <lineage>
        <taxon>unclassified sequences</taxon>
        <taxon>metagenomes</taxon>
        <taxon>ecological metagenomes</taxon>
    </lineage>
</organism>
<dbReference type="AlphaFoldDB" id="A0A6J6QXM3"/>
<feature type="transmembrane region" description="Helical" evidence="1">
    <location>
        <begin position="21"/>
        <end position="48"/>
    </location>
</feature>
<evidence type="ECO:0000256" key="1">
    <source>
        <dbReference type="SAM" id="Phobius"/>
    </source>
</evidence>
<keyword evidence="1" id="KW-1133">Transmembrane helix</keyword>
<proteinExistence type="predicted"/>
<sequence length="574" mass="61239">MCFHVRFRKTHQPMSRRDRGMTLVELLITVTILGIIMTSLSAAMIVILRTEHPIKDRLSESKDITFLQAWIPNDLASATSRNIDPLYQPTATKKLPGTNVLTLNRADISESGTTTNYVVSYRYVQVNDEWQLQRYEIRNVGLTTQVVTQVGVAHQLAAPPSTWNPTQSPIHAVTVTSRNQVVLRPIGEDVQVVFGSGEEFTTGGAGLSSQDQLPTDYTGGIIDPSAPPTRCGGTVTVVLDTSSSIPSQGGATSLVNAALGFIDAFSGTPTYLRIVGFDVSAYSYYPTTAGQYVNILNPSTELTAMRTKVDNQDLATARWGSGTNWEDGLWQAFRTTAGTAFSQLPELVVFISDGEPNRNRTNTPNDGDARFNTTDLSRAVTAANYGRGTGARIVGILVGNDASTTNQDRMKSVVGNVVWNGTGPSSPGNAAAADFFLPANSASFAQLGNVLRSISAAVCGGTVTVQKRIEQAGVLSEATGTWSYTTDVGVRALNTLQSSSATFDYTFPSGTTTRTVQITETPKSGYTFVRAECSSAGTALPASRLRSPTDGSPGVVITLTPDEAVSCLMVSRPS</sequence>
<dbReference type="InterPro" id="IPR036465">
    <property type="entry name" value="vWFA_dom_sf"/>
</dbReference>
<evidence type="ECO:0000313" key="5">
    <source>
        <dbReference type="EMBL" id="CAB4810879.1"/>
    </source>
</evidence>
<dbReference type="EMBL" id="CAFAAL010000119">
    <property type="protein sequence ID" value="CAB4810879.1"/>
    <property type="molecule type" value="Genomic_DNA"/>
</dbReference>
<dbReference type="EMBL" id="CAEZYH010000010">
    <property type="protein sequence ID" value="CAB4711944.1"/>
    <property type="molecule type" value="Genomic_DNA"/>
</dbReference>
<name>A0A6J6QXM3_9ZZZZ</name>
<evidence type="ECO:0000313" key="8">
    <source>
        <dbReference type="EMBL" id="CAB5027735.1"/>
    </source>
</evidence>
<dbReference type="EMBL" id="CAFBPS010000039">
    <property type="protein sequence ID" value="CAB5027735.1"/>
    <property type="molecule type" value="Genomic_DNA"/>
</dbReference>
<protein>
    <submittedName>
        <fullName evidence="3">Unannotated protein</fullName>
    </submittedName>
</protein>
<feature type="domain" description="VWFA" evidence="2">
    <location>
        <begin position="234"/>
        <end position="454"/>
    </location>
</feature>
<evidence type="ECO:0000313" key="6">
    <source>
        <dbReference type="EMBL" id="CAB4868764.1"/>
    </source>
</evidence>
<evidence type="ECO:0000259" key="2">
    <source>
        <dbReference type="PROSITE" id="PS50234"/>
    </source>
</evidence>
<evidence type="ECO:0000313" key="4">
    <source>
        <dbReference type="EMBL" id="CAB4786084.1"/>
    </source>
</evidence>
<dbReference type="EMBL" id="CAFBLJ010000038">
    <property type="protein sequence ID" value="CAB4868764.1"/>
    <property type="molecule type" value="Genomic_DNA"/>
</dbReference>
<gene>
    <name evidence="3" type="ORF">UFOPK2658_00455</name>
    <name evidence="4" type="ORF">UFOPK2880_01729</name>
    <name evidence="5" type="ORF">UFOPK3004_01235</name>
    <name evidence="6" type="ORF">UFOPK3304_00880</name>
    <name evidence="7" type="ORF">UFOPK3494_00892</name>
    <name evidence="8" type="ORF">UFOPK4134_00696</name>
</gene>
<dbReference type="PROSITE" id="PS50234">
    <property type="entry name" value="VWFA"/>
    <property type="match status" value="1"/>
</dbReference>
<reference evidence="3" key="1">
    <citation type="submission" date="2020-05" db="EMBL/GenBank/DDBJ databases">
        <authorList>
            <person name="Chiriac C."/>
            <person name="Salcher M."/>
            <person name="Ghai R."/>
            <person name="Kavagutti S V."/>
        </authorList>
    </citation>
    <scope>NUCLEOTIDE SEQUENCE</scope>
</reference>
<dbReference type="EMBL" id="CAEZZP010000156">
    <property type="protein sequence ID" value="CAB4786084.1"/>
    <property type="molecule type" value="Genomic_DNA"/>
</dbReference>